<dbReference type="EMBL" id="JAIWYP010000019">
    <property type="protein sequence ID" value="KAH3692830.1"/>
    <property type="molecule type" value="Genomic_DNA"/>
</dbReference>
<keyword evidence="2" id="KW-1185">Reference proteome</keyword>
<evidence type="ECO:0000313" key="2">
    <source>
        <dbReference type="Proteomes" id="UP000828390"/>
    </source>
</evidence>
<reference evidence="1" key="1">
    <citation type="journal article" date="2019" name="bioRxiv">
        <title>The Genome of the Zebra Mussel, Dreissena polymorpha: A Resource for Invasive Species Research.</title>
        <authorList>
            <person name="McCartney M.A."/>
            <person name="Auch B."/>
            <person name="Kono T."/>
            <person name="Mallez S."/>
            <person name="Zhang Y."/>
            <person name="Obille A."/>
            <person name="Becker A."/>
            <person name="Abrahante J.E."/>
            <person name="Garbe J."/>
            <person name="Badalamenti J.P."/>
            <person name="Herman A."/>
            <person name="Mangelson H."/>
            <person name="Liachko I."/>
            <person name="Sullivan S."/>
            <person name="Sone E.D."/>
            <person name="Koren S."/>
            <person name="Silverstein K.A.T."/>
            <person name="Beckman K.B."/>
            <person name="Gohl D.M."/>
        </authorList>
    </citation>
    <scope>NUCLEOTIDE SEQUENCE</scope>
    <source>
        <strain evidence="1">Duluth1</strain>
        <tissue evidence="1">Whole animal</tissue>
    </source>
</reference>
<evidence type="ECO:0000313" key="1">
    <source>
        <dbReference type="EMBL" id="KAH3692830.1"/>
    </source>
</evidence>
<gene>
    <name evidence="1" type="ORF">DPMN_194584</name>
</gene>
<protein>
    <submittedName>
        <fullName evidence="1">Uncharacterized protein</fullName>
    </submittedName>
</protein>
<name>A0A9D4BFH3_DREPO</name>
<accession>A0A9D4BFH3</accession>
<sequence>TEDAEEEERRFKTIYDDKEIKDLEKKLGLSKRKKKDTLPQSFKNDGLDFILAWHI</sequence>
<feature type="non-terminal residue" evidence="1">
    <location>
        <position position="1"/>
    </location>
</feature>
<proteinExistence type="predicted"/>
<reference evidence="1" key="2">
    <citation type="submission" date="2020-11" db="EMBL/GenBank/DDBJ databases">
        <authorList>
            <person name="McCartney M.A."/>
            <person name="Auch B."/>
            <person name="Kono T."/>
            <person name="Mallez S."/>
            <person name="Becker A."/>
            <person name="Gohl D.M."/>
            <person name="Silverstein K.A.T."/>
            <person name="Koren S."/>
            <person name="Bechman K.B."/>
            <person name="Herman A."/>
            <person name="Abrahante J.E."/>
            <person name="Garbe J."/>
        </authorList>
    </citation>
    <scope>NUCLEOTIDE SEQUENCE</scope>
    <source>
        <strain evidence="1">Duluth1</strain>
        <tissue evidence="1">Whole animal</tissue>
    </source>
</reference>
<dbReference type="Proteomes" id="UP000828390">
    <property type="component" value="Unassembled WGS sequence"/>
</dbReference>
<dbReference type="AlphaFoldDB" id="A0A9D4BFH3"/>
<comment type="caution">
    <text evidence="1">The sequence shown here is derived from an EMBL/GenBank/DDBJ whole genome shotgun (WGS) entry which is preliminary data.</text>
</comment>
<organism evidence="1 2">
    <name type="scientific">Dreissena polymorpha</name>
    <name type="common">Zebra mussel</name>
    <name type="synonym">Mytilus polymorpha</name>
    <dbReference type="NCBI Taxonomy" id="45954"/>
    <lineage>
        <taxon>Eukaryota</taxon>
        <taxon>Metazoa</taxon>
        <taxon>Spiralia</taxon>
        <taxon>Lophotrochozoa</taxon>
        <taxon>Mollusca</taxon>
        <taxon>Bivalvia</taxon>
        <taxon>Autobranchia</taxon>
        <taxon>Heteroconchia</taxon>
        <taxon>Euheterodonta</taxon>
        <taxon>Imparidentia</taxon>
        <taxon>Neoheterodontei</taxon>
        <taxon>Myida</taxon>
        <taxon>Dreissenoidea</taxon>
        <taxon>Dreissenidae</taxon>
        <taxon>Dreissena</taxon>
    </lineage>
</organism>